<comment type="caution">
    <text evidence="3">The sequence shown here is derived from an EMBL/GenBank/DDBJ whole genome shotgun (WGS) entry which is preliminary data.</text>
</comment>
<accession>A0A1D2M3A8</accession>
<keyword evidence="1" id="KW-1133">Transmembrane helix</keyword>
<dbReference type="PANTHER" id="PTHR21113">
    <property type="entry name" value="AGAP001705-PA"/>
    <property type="match status" value="1"/>
</dbReference>
<dbReference type="InterPro" id="IPR004302">
    <property type="entry name" value="Cellulose/chitin-bd_N"/>
</dbReference>
<dbReference type="STRING" id="48709.A0A1D2M3A8"/>
<gene>
    <name evidence="3" type="ORF">Ocin01_19227</name>
</gene>
<keyword evidence="1" id="KW-0812">Transmembrane</keyword>
<sequence length="197" mass="22277">MGNRSHFVVCCCVELFLVCIVSSFLLHIAGHGRLMEPPNRSSLWRFPEFNQHSPTINYNDNELFCGGFTAQHGFNGGKCGLCGDNYNDTRPRDNEHNGKFGKGIISRNYTQGQNITSVVELTFSHLGYFEFRLCKLEDSQTETDGCFDQYLLSLADGSTKFHVPDLGAHRWYKVDLQLPEDVDCGHCVLQWHYVAGS</sequence>
<dbReference type="Pfam" id="PF03067">
    <property type="entry name" value="LPMO_10"/>
    <property type="match status" value="1"/>
</dbReference>
<feature type="domain" description="Chitin-binding type-4" evidence="2">
    <location>
        <begin position="31"/>
        <end position="193"/>
    </location>
</feature>
<evidence type="ECO:0000256" key="1">
    <source>
        <dbReference type="SAM" id="Phobius"/>
    </source>
</evidence>
<evidence type="ECO:0000259" key="2">
    <source>
        <dbReference type="Pfam" id="PF03067"/>
    </source>
</evidence>
<keyword evidence="1" id="KW-0472">Membrane</keyword>
<feature type="transmembrane region" description="Helical" evidence="1">
    <location>
        <begin position="6"/>
        <end position="30"/>
    </location>
</feature>
<name>A0A1D2M3A8_ORCCI</name>
<reference evidence="3 4" key="1">
    <citation type="journal article" date="2016" name="Genome Biol. Evol.">
        <title>Gene Family Evolution Reflects Adaptation to Soil Environmental Stressors in the Genome of the Collembolan Orchesella cincta.</title>
        <authorList>
            <person name="Faddeeva-Vakhrusheva A."/>
            <person name="Derks M.F."/>
            <person name="Anvar S.Y."/>
            <person name="Agamennone V."/>
            <person name="Suring W."/>
            <person name="Smit S."/>
            <person name="van Straalen N.M."/>
            <person name="Roelofs D."/>
        </authorList>
    </citation>
    <scope>NUCLEOTIDE SEQUENCE [LARGE SCALE GENOMIC DNA]</scope>
    <source>
        <tissue evidence="3">Mixed pool</tissue>
    </source>
</reference>
<protein>
    <recommendedName>
        <fullName evidence="2">Chitin-binding type-4 domain-containing protein</fullName>
    </recommendedName>
</protein>
<proteinExistence type="predicted"/>
<dbReference type="OMA" id="TAWRFGF"/>
<dbReference type="Proteomes" id="UP000094527">
    <property type="component" value="Unassembled WGS sequence"/>
</dbReference>
<dbReference type="OrthoDB" id="64893at2759"/>
<organism evidence="3 4">
    <name type="scientific">Orchesella cincta</name>
    <name type="common">Springtail</name>
    <name type="synonym">Podura cincta</name>
    <dbReference type="NCBI Taxonomy" id="48709"/>
    <lineage>
        <taxon>Eukaryota</taxon>
        <taxon>Metazoa</taxon>
        <taxon>Ecdysozoa</taxon>
        <taxon>Arthropoda</taxon>
        <taxon>Hexapoda</taxon>
        <taxon>Collembola</taxon>
        <taxon>Entomobryomorpha</taxon>
        <taxon>Entomobryoidea</taxon>
        <taxon>Orchesellidae</taxon>
        <taxon>Orchesellinae</taxon>
        <taxon>Orchesella</taxon>
    </lineage>
</organism>
<keyword evidence="4" id="KW-1185">Reference proteome</keyword>
<dbReference type="PANTHER" id="PTHR21113:SF4">
    <property type="entry name" value="CHITIN-BINDING TYPE-4 DOMAIN-CONTAINING PROTEIN"/>
    <property type="match status" value="1"/>
</dbReference>
<dbReference type="EMBL" id="LJIJ01005275">
    <property type="protein sequence ID" value="ODM87455.1"/>
    <property type="molecule type" value="Genomic_DNA"/>
</dbReference>
<dbReference type="AlphaFoldDB" id="A0A1D2M3A8"/>
<evidence type="ECO:0000313" key="4">
    <source>
        <dbReference type="Proteomes" id="UP000094527"/>
    </source>
</evidence>
<evidence type="ECO:0000313" key="3">
    <source>
        <dbReference type="EMBL" id="ODM87455.1"/>
    </source>
</evidence>